<dbReference type="PANTHER" id="PTHR24320:SF252">
    <property type="entry name" value="DEHYDROGENASE_REDUCTASE FAMILY PROTEIN, PUTATIVE (AFU_ORTHOLOGUE AFUA_3G08550)-RELATED"/>
    <property type="match status" value="1"/>
</dbReference>
<dbReference type="AlphaFoldDB" id="A0A0G4MD39"/>
<evidence type="ECO:0000313" key="5">
    <source>
        <dbReference type="Proteomes" id="UP000045706"/>
    </source>
</evidence>
<evidence type="ECO:0000256" key="2">
    <source>
        <dbReference type="ARBA" id="ARBA00022857"/>
    </source>
</evidence>
<dbReference type="Proteomes" id="UP000045706">
    <property type="component" value="Unassembled WGS sequence"/>
</dbReference>
<keyword evidence="2" id="KW-0521">NADP</keyword>
<evidence type="ECO:0000313" key="4">
    <source>
        <dbReference type="EMBL" id="CRK32212.1"/>
    </source>
</evidence>
<dbReference type="InterPro" id="IPR002347">
    <property type="entry name" value="SDR_fam"/>
</dbReference>
<dbReference type="Pfam" id="PF00106">
    <property type="entry name" value="adh_short"/>
    <property type="match status" value="1"/>
</dbReference>
<dbReference type="InterPro" id="IPR036291">
    <property type="entry name" value="NAD(P)-bd_dom_sf"/>
</dbReference>
<accession>A0A0G4MD39</accession>
<dbReference type="GO" id="GO:0016491">
    <property type="term" value="F:oxidoreductase activity"/>
    <property type="evidence" value="ECO:0007669"/>
    <property type="project" value="UniProtKB-KW"/>
</dbReference>
<sequence>MSSYASVKAFAARVEAELDRVDMFCANAGIATSEYEPAEGNEKTITINVISTFLLAALVMPKLKATAQTFGTRPTLTITASEVHAWTDLPQTSAEDGQIYNTLNEHAREAEAIDEYYPISKLLEVFGVRSIAEQSPAATFTVTVNCVNPGLCHSELSRNTASCPAVSARQDWNDTGVANAQIGAPVNSKIRVDNAPELARHHRTRPNWMIRTNSSALDVVSC</sequence>
<dbReference type="SUPFAM" id="SSF51735">
    <property type="entry name" value="NAD(P)-binding Rossmann-fold domains"/>
    <property type="match status" value="1"/>
</dbReference>
<evidence type="ECO:0000256" key="3">
    <source>
        <dbReference type="ARBA" id="ARBA00023002"/>
    </source>
</evidence>
<dbReference type="Gene3D" id="3.40.50.720">
    <property type="entry name" value="NAD(P)-binding Rossmann-like Domain"/>
    <property type="match status" value="1"/>
</dbReference>
<evidence type="ECO:0000256" key="1">
    <source>
        <dbReference type="ARBA" id="ARBA00006484"/>
    </source>
</evidence>
<keyword evidence="3" id="KW-0560">Oxidoreductase</keyword>
<name>A0A0G4MD39_VERLO</name>
<organism evidence="4 5">
    <name type="scientific">Verticillium longisporum</name>
    <name type="common">Verticillium dahliae var. longisporum</name>
    <dbReference type="NCBI Taxonomy" id="100787"/>
    <lineage>
        <taxon>Eukaryota</taxon>
        <taxon>Fungi</taxon>
        <taxon>Dikarya</taxon>
        <taxon>Ascomycota</taxon>
        <taxon>Pezizomycotina</taxon>
        <taxon>Sordariomycetes</taxon>
        <taxon>Hypocreomycetidae</taxon>
        <taxon>Glomerellales</taxon>
        <taxon>Plectosphaerellaceae</taxon>
        <taxon>Verticillium</taxon>
    </lineage>
</organism>
<dbReference type="PANTHER" id="PTHR24320">
    <property type="entry name" value="RETINOL DEHYDROGENASE"/>
    <property type="match status" value="1"/>
</dbReference>
<comment type="similarity">
    <text evidence="1">Belongs to the short-chain dehydrogenases/reductases (SDR) family.</text>
</comment>
<protein>
    <submittedName>
        <fullName evidence="4">Uncharacterized protein</fullName>
    </submittedName>
</protein>
<dbReference type="EMBL" id="CVQI01024446">
    <property type="protein sequence ID" value="CRK32212.1"/>
    <property type="molecule type" value="Genomic_DNA"/>
</dbReference>
<reference evidence="5" key="1">
    <citation type="submission" date="2015-05" db="EMBL/GenBank/DDBJ databases">
        <authorList>
            <person name="Fogelqvist Johan"/>
        </authorList>
    </citation>
    <scope>NUCLEOTIDE SEQUENCE [LARGE SCALE GENOMIC DNA]</scope>
</reference>
<gene>
    <name evidence="4" type="ORF">BN1723_003869</name>
</gene>
<proteinExistence type="inferred from homology"/>